<dbReference type="EMBL" id="NCKV01007411">
    <property type="protein sequence ID" value="RWS22980.1"/>
    <property type="molecule type" value="Genomic_DNA"/>
</dbReference>
<dbReference type="Gene3D" id="3.30.710.10">
    <property type="entry name" value="Potassium Channel Kv1.1, Chain A"/>
    <property type="match status" value="1"/>
</dbReference>
<dbReference type="CDD" id="cd18186">
    <property type="entry name" value="BTB_POZ_ZBTB_KLHL-like"/>
    <property type="match status" value="1"/>
</dbReference>
<dbReference type="PANTHER" id="PTHR21541:SF3">
    <property type="entry name" value="STRUCTURE-SPECIFIC ENDONUCLEASE SUBUNIT SLX4"/>
    <property type="match status" value="1"/>
</dbReference>
<organism evidence="2 3">
    <name type="scientific">Leptotrombidium deliense</name>
    <dbReference type="NCBI Taxonomy" id="299467"/>
    <lineage>
        <taxon>Eukaryota</taxon>
        <taxon>Metazoa</taxon>
        <taxon>Ecdysozoa</taxon>
        <taxon>Arthropoda</taxon>
        <taxon>Chelicerata</taxon>
        <taxon>Arachnida</taxon>
        <taxon>Acari</taxon>
        <taxon>Acariformes</taxon>
        <taxon>Trombidiformes</taxon>
        <taxon>Prostigmata</taxon>
        <taxon>Anystina</taxon>
        <taxon>Parasitengona</taxon>
        <taxon>Trombiculoidea</taxon>
        <taxon>Trombiculidae</taxon>
        <taxon>Leptotrombidium</taxon>
    </lineage>
</organism>
<dbReference type="InterPro" id="IPR011333">
    <property type="entry name" value="SKP1/BTB/POZ_sf"/>
</dbReference>
<sequence length="326" mass="37083">MLCPVCAQDINALVPFETKVSHINRCLTIKGVVNRKTAAVKTFECPLCCKSNVNVNHIKKCAKNHGVLPKNLVSLVEKRVKSRHFVAFDSSAKRETEKAHLSDEINLQNKFAYVTNREITVNRGFVDEIKHSVVENHIESRSQLFIELPIVWKLSSLVENDETFTVTGFEQYCHSSKINNELTGFFVDNTNTESCDTENVIDNSSELLTKLRSLVNKPTHCDLIIKASDKKLVYAHSFIWKLHSLTGISVVKKHLSIIDCEDFKDDVIIEFLNYCYSGIINVNQDNFELLTKLAQKFDCKNLIDLLKQRSDVQQNELIVDCSTNSD</sequence>
<dbReference type="PANTHER" id="PTHR21541">
    <property type="entry name" value="BTB POZ DOMAIN CONTAINING 12"/>
    <property type="match status" value="1"/>
</dbReference>
<dbReference type="GO" id="GO:0033557">
    <property type="term" value="C:Slx1-Slx4 complex"/>
    <property type="evidence" value="ECO:0007669"/>
    <property type="project" value="TreeGrafter"/>
</dbReference>
<dbReference type="Proteomes" id="UP000288716">
    <property type="component" value="Unassembled WGS sequence"/>
</dbReference>
<protein>
    <recommendedName>
        <fullName evidence="1">BTB domain-containing protein</fullName>
    </recommendedName>
</protein>
<dbReference type="AlphaFoldDB" id="A0A443S623"/>
<dbReference type="Pfam" id="PF00651">
    <property type="entry name" value="BTB"/>
    <property type="match status" value="1"/>
</dbReference>
<dbReference type="SUPFAM" id="SSF54695">
    <property type="entry name" value="POZ domain"/>
    <property type="match status" value="1"/>
</dbReference>
<comment type="caution">
    <text evidence="2">The sequence shown here is derived from an EMBL/GenBank/DDBJ whole genome shotgun (WGS) entry which is preliminary data.</text>
</comment>
<proteinExistence type="predicted"/>
<keyword evidence="3" id="KW-1185">Reference proteome</keyword>
<dbReference type="VEuPathDB" id="VectorBase:LDEU009061"/>
<evidence type="ECO:0000313" key="3">
    <source>
        <dbReference type="Proteomes" id="UP000288716"/>
    </source>
</evidence>
<name>A0A443S623_9ACAR</name>
<gene>
    <name evidence="2" type="ORF">B4U80_13454</name>
</gene>
<reference evidence="2 3" key="1">
    <citation type="journal article" date="2018" name="Gigascience">
        <title>Genomes of trombidid mites reveal novel predicted allergens and laterally-transferred genes associated with secondary metabolism.</title>
        <authorList>
            <person name="Dong X."/>
            <person name="Chaisiri K."/>
            <person name="Xia D."/>
            <person name="Armstrong S.D."/>
            <person name="Fang Y."/>
            <person name="Donnelly M.J."/>
            <person name="Kadowaki T."/>
            <person name="McGarry J.W."/>
            <person name="Darby A.C."/>
            <person name="Makepeace B.L."/>
        </authorList>
    </citation>
    <scope>NUCLEOTIDE SEQUENCE [LARGE SCALE GENOMIC DNA]</scope>
    <source>
        <strain evidence="2">UoL-UT</strain>
    </source>
</reference>
<feature type="domain" description="BTB" evidence="1">
    <location>
        <begin position="214"/>
        <end position="308"/>
    </location>
</feature>
<accession>A0A443S623</accession>
<dbReference type="InterPro" id="IPR000210">
    <property type="entry name" value="BTB/POZ_dom"/>
</dbReference>
<evidence type="ECO:0000259" key="1">
    <source>
        <dbReference type="Pfam" id="PF00651"/>
    </source>
</evidence>
<evidence type="ECO:0000313" key="2">
    <source>
        <dbReference type="EMBL" id="RWS22980.1"/>
    </source>
</evidence>
<dbReference type="GO" id="GO:0000712">
    <property type="term" value="P:resolution of meiotic recombination intermediates"/>
    <property type="evidence" value="ECO:0007669"/>
    <property type="project" value="TreeGrafter"/>
</dbReference>